<dbReference type="GO" id="GO:0046872">
    <property type="term" value="F:metal ion binding"/>
    <property type="evidence" value="ECO:0007669"/>
    <property type="project" value="UniProtKB-KW"/>
</dbReference>
<dbReference type="PATRIC" id="fig|1365257.3.peg.527"/>
<dbReference type="SUPFAM" id="SSF56281">
    <property type="entry name" value="Metallo-hydrolase/oxidoreductase"/>
    <property type="match status" value="1"/>
</dbReference>
<dbReference type="InterPro" id="IPR036866">
    <property type="entry name" value="RibonucZ/Hydroxyglut_hydro"/>
</dbReference>
<sequence length="266" mass="29901">MLGDLTVTQSRDECWKDKVKPPIIPSSALFLGVGDASSESLGNSACVLCKKSEPWLLIDCGHDTITSYKRAFSNQLPSHVFITHLHYDHIGGLEQLFFKAALSGQKVRLYVPVLLVQQLCAMLRYTQLSEGKADVWNTFILHPISESFWHQGVKLWVYPVRHHAPNSAYALHLPGVVFYSGDTRPIPELLTHTATGAEIIFHDCSVNGNPSHSGIDDLLREYPASILEKIWVYHYHSEQEQSAFKRAGLKFVTPFTMVSLGENQQR</sequence>
<dbReference type="EMBL" id="AUXX01000004">
    <property type="protein sequence ID" value="KZN69609.1"/>
    <property type="molecule type" value="Genomic_DNA"/>
</dbReference>
<comment type="caution">
    <text evidence="2">The sequence shown here is derived from an EMBL/GenBank/DDBJ whole genome shotgun (WGS) entry which is preliminary data.</text>
</comment>
<evidence type="ECO:0000313" key="3">
    <source>
        <dbReference type="Proteomes" id="UP000076661"/>
    </source>
</evidence>
<name>A0A162CKR5_9GAMM</name>
<reference evidence="2 3" key="1">
    <citation type="submission" date="2013-07" db="EMBL/GenBank/DDBJ databases">
        <title>Comparative Genomic and Metabolomic Analysis of Twelve Strains of Pseudoalteromonas luteoviolacea.</title>
        <authorList>
            <person name="Vynne N.G."/>
            <person name="Mansson M."/>
            <person name="Gram L."/>
        </authorList>
    </citation>
    <scope>NUCLEOTIDE SEQUENCE [LARGE SCALE GENOMIC DNA]</scope>
    <source>
        <strain evidence="2 3">S4060-1</strain>
    </source>
</reference>
<dbReference type="Gene3D" id="3.60.15.10">
    <property type="entry name" value="Ribonuclease Z/Hydroxyacylglutathione hydrolase-like"/>
    <property type="match status" value="1"/>
</dbReference>
<dbReference type="AlphaFoldDB" id="A0A162CKR5"/>
<organism evidence="2 3">
    <name type="scientific">Pseudoalteromonas luteoviolacea S4060-1</name>
    <dbReference type="NCBI Taxonomy" id="1365257"/>
    <lineage>
        <taxon>Bacteria</taxon>
        <taxon>Pseudomonadati</taxon>
        <taxon>Pseudomonadota</taxon>
        <taxon>Gammaproteobacteria</taxon>
        <taxon>Alteromonadales</taxon>
        <taxon>Pseudoalteromonadaceae</taxon>
        <taxon>Pseudoalteromonas</taxon>
    </lineage>
</organism>
<dbReference type="RefSeq" id="WP_063379867.1">
    <property type="nucleotide sequence ID" value="NZ_AUXX01000004.1"/>
</dbReference>
<proteinExistence type="predicted"/>
<evidence type="ECO:0000313" key="2">
    <source>
        <dbReference type="EMBL" id="KZN69609.1"/>
    </source>
</evidence>
<dbReference type="Pfam" id="PF23023">
    <property type="entry name" value="Anti-Pycsar_Apyc1"/>
    <property type="match status" value="1"/>
</dbReference>
<dbReference type="InterPro" id="IPR001279">
    <property type="entry name" value="Metallo-B-lactamas"/>
</dbReference>
<dbReference type="Proteomes" id="UP000076661">
    <property type="component" value="Unassembled WGS sequence"/>
</dbReference>
<protein>
    <recommendedName>
        <fullName evidence="1">Metallo-beta-lactamase domain-containing protein</fullName>
    </recommendedName>
</protein>
<dbReference type="SMART" id="SM00849">
    <property type="entry name" value="Lactamase_B"/>
    <property type="match status" value="1"/>
</dbReference>
<dbReference type="PANTHER" id="PTHR46018:SF7">
    <property type="entry name" value="RIBONUCLEASE Z"/>
    <property type="match status" value="1"/>
</dbReference>
<accession>A0A162CKR5</accession>
<evidence type="ECO:0000259" key="1">
    <source>
        <dbReference type="SMART" id="SM00849"/>
    </source>
</evidence>
<gene>
    <name evidence="2" type="ORF">N478_10695</name>
</gene>
<dbReference type="GO" id="GO:0042781">
    <property type="term" value="F:3'-tRNA processing endoribonuclease activity"/>
    <property type="evidence" value="ECO:0007669"/>
    <property type="project" value="TreeGrafter"/>
</dbReference>
<dbReference type="PANTHER" id="PTHR46018">
    <property type="entry name" value="ZINC PHOSPHODIESTERASE ELAC PROTEIN 1"/>
    <property type="match status" value="1"/>
</dbReference>
<feature type="domain" description="Metallo-beta-lactamase" evidence="1">
    <location>
        <begin position="42"/>
        <end position="212"/>
    </location>
</feature>